<dbReference type="Gene3D" id="3.40.50.1820">
    <property type="entry name" value="alpha/beta hydrolase"/>
    <property type="match status" value="1"/>
</dbReference>
<dbReference type="GO" id="GO:0004185">
    <property type="term" value="F:serine-type carboxypeptidase activity"/>
    <property type="evidence" value="ECO:0007669"/>
    <property type="project" value="UniProtKB-UniRule"/>
</dbReference>
<evidence type="ECO:0000256" key="6">
    <source>
        <dbReference type="ARBA" id="ARBA00023180"/>
    </source>
</evidence>
<dbReference type="InterPro" id="IPR001563">
    <property type="entry name" value="Peptidase_S10"/>
</dbReference>
<organism evidence="8 9">
    <name type="scientific">Hanseniaspora valbyensis NRRL Y-1626</name>
    <dbReference type="NCBI Taxonomy" id="766949"/>
    <lineage>
        <taxon>Eukaryota</taxon>
        <taxon>Fungi</taxon>
        <taxon>Dikarya</taxon>
        <taxon>Ascomycota</taxon>
        <taxon>Saccharomycotina</taxon>
        <taxon>Saccharomycetes</taxon>
        <taxon>Saccharomycodales</taxon>
        <taxon>Saccharomycodaceae</taxon>
        <taxon>Hanseniaspora</taxon>
    </lineage>
</organism>
<reference evidence="9" key="1">
    <citation type="journal article" date="2016" name="Proc. Natl. Acad. Sci. U.S.A.">
        <title>Comparative genomics of biotechnologically important yeasts.</title>
        <authorList>
            <person name="Riley R."/>
            <person name="Haridas S."/>
            <person name="Wolfe K.H."/>
            <person name="Lopes M.R."/>
            <person name="Hittinger C.T."/>
            <person name="Goeker M."/>
            <person name="Salamov A.A."/>
            <person name="Wisecaver J.H."/>
            <person name="Long T.M."/>
            <person name="Calvey C.H."/>
            <person name="Aerts A.L."/>
            <person name="Barry K.W."/>
            <person name="Choi C."/>
            <person name="Clum A."/>
            <person name="Coughlan A.Y."/>
            <person name="Deshpande S."/>
            <person name="Douglass A.P."/>
            <person name="Hanson S.J."/>
            <person name="Klenk H.-P."/>
            <person name="LaButti K.M."/>
            <person name="Lapidus A."/>
            <person name="Lindquist E.A."/>
            <person name="Lipzen A.M."/>
            <person name="Meier-Kolthoff J.P."/>
            <person name="Ohm R.A."/>
            <person name="Otillar R.P."/>
            <person name="Pangilinan J.L."/>
            <person name="Peng Y."/>
            <person name="Rokas A."/>
            <person name="Rosa C.A."/>
            <person name="Scheuner C."/>
            <person name="Sibirny A.A."/>
            <person name="Slot J.C."/>
            <person name="Stielow J.B."/>
            <person name="Sun H."/>
            <person name="Kurtzman C.P."/>
            <person name="Blackwell M."/>
            <person name="Grigoriev I.V."/>
            <person name="Jeffries T.W."/>
        </authorList>
    </citation>
    <scope>NUCLEOTIDE SEQUENCE [LARGE SCALE GENOMIC DNA]</scope>
    <source>
        <strain evidence="9">NRRL Y-1626</strain>
    </source>
</reference>
<evidence type="ECO:0000256" key="1">
    <source>
        <dbReference type="ARBA" id="ARBA00009431"/>
    </source>
</evidence>
<keyword evidence="2 7" id="KW-0121">Carboxypeptidase</keyword>
<dbReference type="OrthoDB" id="443318at2759"/>
<evidence type="ECO:0000256" key="5">
    <source>
        <dbReference type="ARBA" id="ARBA00022801"/>
    </source>
</evidence>
<evidence type="ECO:0000256" key="4">
    <source>
        <dbReference type="ARBA" id="ARBA00022729"/>
    </source>
</evidence>
<dbReference type="EC" id="3.4.16.-" evidence="7"/>
<dbReference type="InterPro" id="IPR033124">
    <property type="entry name" value="Ser_caboxypep_his_AS"/>
</dbReference>
<dbReference type="SUPFAM" id="SSF53474">
    <property type="entry name" value="alpha/beta-Hydrolases"/>
    <property type="match status" value="1"/>
</dbReference>
<gene>
    <name evidence="8" type="ORF">HANVADRAFT_25543</name>
</gene>
<keyword evidence="3 7" id="KW-0645">Protease</keyword>
<evidence type="ECO:0000313" key="9">
    <source>
        <dbReference type="Proteomes" id="UP000092321"/>
    </source>
</evidence>
<dbReference type="PRINTS" id="PR00724">
    <property type="entry name" value="CRBOXYPTASEC"/>
</dbReference>
<keyword evidence="9" id="KW-1185">Reference proteome</keyword>
<accession>A0A1B7TBY4</accession>
<dbReference type="Pfam" id="PF00450">
    <property type="entry name" value="Peptidase_S10"/>
    <property type="match status" value="1"/>
</dbReference>
<protein>
    <recommendedName>
        <fullName evidence="7">Carboxypeptidase</fullName>
        <ecNumber evidence="7">3.4.16.-</ecNumber>
    </recommendedName>
</protein>
<proteinExistence type="inferred from homology"/>
<evidence type="ECO:0000256" key="2">
    <source>
        <dbReference type="ARBA" id="ARBA00022645"/>
    </source>
</evidence>
<keyword evidence="5 7" id="KW-0378">Hydrolase</keyword>
<comment type="similarity">
    <text evidence="1 7">Belongs to the peptidase S10 family.</text>
</comment>
<dbReference type="Gene3D" id="1.10.287.410">
    <property type="match status" value="1"/>
</dbReference>
<dbReference type="PROSITE" id="PS00131">
    <property type="entry name" value="CARBOXYPEPT_SER_SER"/>
    <property type="match status" value="1"/>
</dbReference>
<evidence type="ECO:0000256" key="3">
    <source>
        <dbReference type="ARBA" id="ARBA00022670"/>
    </source>
</evidence>
<keyword evidence="4" id="KW-0732">Signal</keyword>
<keyword evidence="6" id="KW-0325">Glycoprotein</keyword>
<comment type="caution">
    <text evidence="8">The sequence shown here is derived from an EMBL/GenBank/DDBJ whole genome shotgun (WGS) entry which is preliminary data.</text>
</comment>
<dbReference type="AlphaFoldDB" id="A0A1B7TBY4"/>
<evidence type="ECO:0000256" key="7">
    <source>
        <dbReference type="RuleBase" id="RU361156"/>
    </source>
</evidence>
<dbReference type="EMBL" id="LXPE01000021">
    <property type="protein sequence ID" value="OBA26252.1"/>
    <property type="molecule type" value="Genomic_DNA"/>
</dbReference>
<dbReference type="InterPro" id="IPR018202">
    <property type="entry name" value="Ser_caboxypep_ser_AS"/>
</dbReference>
<dbReference type="PANTHER" id="PTHR11802">
    <property type="entry name" value="SERINE PROTEASE FAMILY S10 SERINE CARBOXYPEPTIDASE"/>
    <property type="match status" value="1"/>
</dbReference>
<dbReference type="PANTHER" id="PTHR11802:SF113">
    <property type="entry name" value="SERINE CARBOXYPEPTIDASE CTSA-4.1"/>
    <property type="match status" value="1"/>
</dbReference>
<dbReference type="InterPro" id="IPR029058">
    <property type="entry name" value="AB_hydrolase_fold"/>
</dbReference>
<evidence type="ECO:0000313" key="8">
    <source>
        <dbReference type="EMBL" id="OBA26252.1"/>
    </source>
</evidence>
<dbReference type="GO" id="GO:0006508">
    <property type="term" value="P:proteolysis"/>
    <property type="evidence" value="ECO:0007669"/>
    <property type="project" value="UniProtKB-KW"/>
</dbReference>
<name>A0A1B7TBY4_9ASCO</name>
<dbReference type="GO" id="GO:0000324">
    <property type="term" value="C:fungal-type vacuole"/>
    <property type="evidence" value="ECO:0007669"/>
    <property type="project" value="TreeGrafter"/>
</dbReference>
<dbReference type="PROSITE" id="PS00560">
    <property type="entry name" value="CARBOXYPEPT_SER_HIS"/>
    <property type="match status" value="1"/>
</dbReference>
<sequence length="500" mass="56095">MLQYYYCIAIIAAFFTSVTNAGFINSERLASKVKGSSNPLEQLFSNTFQLIKPDLETSDFQTFSSPDHDISFHITSNTSTLSDLGLEDASIFQMSGYIDLPSHKHIFFWFFSSRDSTSNHHLTWFNGGPGCSSSTGFLGELIGPSTLDADLNAIRNEYSWNNFASIMFIDQPVGVGYSYYDGDDKSEGTVDNSYASAEDMYEFFKLFSQNFPELVQDKEWHIAGESYAGHYIPAMANEIVLKHENDLNLTSIMIGNGITDPMLQYPSYFTMLCDPINNGHNKTYVLPTDCIALEEAIPRCEMLMASCYTSNLDFACILANTYCDGVVFNIFDKTGLNVYDMSGPCESEDEDCYFVSKYIDEYLNQEHVQQAVGSKVTKFEGCSSDVNVNFALRGDGARPFNKYVADILDKGVPVLIYAGDLDFICNWVGNKYWTEALQWSGADEYTKETLTPWGENEGEAKNSNGLTFLRVYGAGHMVPMNQPVASSKFFKEWIDNKKLN</sequence>
<dbReference type="Proteomes" id="UP000092321">
    <property type="component" value="Unassembled WGS sequence"/>
</dbReference>